<dbReference type="InterPro" id="IPR029058">
    <property type="entry name" value="AB_hydrolase_fold"/>
</dbReference>
<evidence type="ECO:0000313" key="4">
    <source>
        <dbReference type="Proteomes" id="UP000515158"/>
    </source>
</evidence>
<proteinExistence type="predicted"/>
<keyword evidence="2" id="KW-0732">Signal</keyword>
<gene>
    <name evidence="5 6" type="primary">LOC117639390</name>
</gene>
<evidence type="ECO:0000256" key="2">
    <source>
        <dbReference type="SAM" id="SignalP"/>
    </source>
</evidence>
<dbReference type="PROSITE" id="PS00941">
    <property type="entry name" value="CARBOXYLESTERASE_B_2"/>
    <property type="match status" value="1"/>
</dbReference>
<evidence type="ECO:0000313" key="5">
    <source>
        <dbReference type="RefSeq" id="XP_034230887.1"/>
    </source>
</evidence>
<dbReference type="Pfam" id="PF00135">
    <property type="entry name" value="COesterase"/>
    <property type="match status" value="1"/>
</dbReference>
<reference evidence="5 6" key="1">
    <citation type="submission" date="2025-04" db="UniProtKB">
        <authorList>
            <consortium name="RefSeq"/>
        </authorList>
    </citation>
    <scope>IDENTIFICATION</scope>
    <source>
        <tissue evidence="5 6">Total insect</tissue>
    </source>
</reference>
<dbReference type="OrthoDB" id="3200163at2759"/>
<dbReference type="PANTHER" id="PTHR43142:SF12">
    <property type="entry name" value="CARBOXYLESTERASE TYPE B DOMAIN-CONTAINING PROTEIN-RELATED"/>
    <property type="match status" value="1"/>
</dbReference>
<protein>
    <submittedName>
        <fullName evidence="5 6">Glutactin-like isoform X1</fullName>
    </submittedName>
</protein>
<dbReference type="Proteomes" id="UP000515158">
    <property type="component" value="Unplaced"/>
</dbReference>
<dbReference type="SUPFAM" id="SSF53474">
    <property type="entry name" value="alpha/beta-Hydrolases"/>
    <property type="match status" value="1"/>
</dbReference>
<dbReference type="InterPro" id="IPR002018">
    <property type="entry name" value="CarbesteraseB"/>
</dbReference>
<accession>A0A6P8YAT7</accession>
<dbReference type="KEGG" id="tpal:117639390"/>
<sequence>MWLPARYLLLAAAALCWTCVLSADKKDLSQTPLPTLDVVPGLGSIQGTRTLSYWRRRPIYQYQGIPYAEPPSGARRFLPPEPAKPWSSPLKATAFGRRCPQEWEFPDNQPPVSYEDQSVDIEDCLTLNVYTPVRPSTCGGRLLPVMFYIHGGSWRVGTAEDFRPHYLVDRDVVLVVIQYRLGPLGFLSLQSDSVPGNVGLLDQLLALKWVHQHIRHFCGDPDNVTIFGSSSGAASVTLFMISPLVGNELFRRVIFQSGSARCTWLMDDRPLNSARNIAYYANCTNTSDLDKLAACLRAVPPQTLLAAHNQFLKQDLADGGKATGAGGNHAVVQKAGTQRFLVENPRLSLREGRFKRLPVMGGVTKDEGSVFLGNLYDFYLEPDGRMDDYDYLKHNLTQVALEFSGINDDTGALSDVFRRKFFSESDMGNFTRMTPGLVDMCGVTLLKACTFRMVQENSRIAPSYLYSFNYKGRHTKFGYGYSIEYPFTGGVAHSDDLIYLFPDRDPSDDDEKTARTMVELWTNFATTGVPAPAFQVPKWPPVSTENGPYLRVDRVPLVRDDFLDEYQITVKEGLSAATTTTARPAVAFVAVVLAVYYHYT</sequence>
<feature type="signal peptide" evidence="2">
    <location>
        <begin position="1"/>
        <end position="22"/>
    </location>
</feature>
<dbReference type="AlphaFoldDB" id="A0A6P8YAT7"/>
<keyword evidence="4" id="KW-1185">Reference proteome</keyword>
<evidence type="ECO:0000313" key="6">
    <source>
        <dbReference type="RefSeq" id="XP_034230888.1"/>
    </source>
</evidence>
<name>A0A6P8YAT7_THRPL</name>
<evidence type="ECO:0000256" key="1">
    <source>
        <dbReference type="ARBA" id="ARBA00023180"/>
    </source>
</evidence>
<dbReference type="RefSeq" id="XP_034230887.1">
    <property type="nucleotide sequence ID" value="XM_034374996.1"/>
</dbReference>
<dbReference type="Gene3D" id="3.40.50.1820">
    <property type="entry name" value="alpha/beta hydrolase"/>
    <property type="match status" value="1"/>
</dbReference>
<dbReference type="GeneID" id="117639390"/>
<feature type="chain" id="PRO_5044654785" evidence="2">
    <location>
        <begin position="23"/>
        <end position="600"/>
    </location>
</feature>
<evidence type="ECO:0000259" key="3">
    <source>
        <dbReference type="Pfam" id="PF00135"/>
    </source>
</evidence>
<dbReference type="PANTHER" id="PTHR43142">
    <property type="entry name" value="CARBOXYLIC ESTER HYDROLASE"/>
    <property type="match status" value="1"/>
</dbReference>
<keyword evidence="1" id="KW-0325">Glycoprotein</keyword>
<feature type="domain" description="Carboxylesterase type B" evidence="3">
    <location>
        <begin position="42"/>
        <end position="556"/>
    </location>
</feature>
<dbReference type="RefSeq" id="XP_034230888.1">
    <property type="nucleotide sequence ID" value="XM_034374997.1"/>
</dbReference>
<dbReference type="InterPro" id="IPR019819">
    <property type="entry name" value="Carboxylesterase_B_CS"/>
</dbReference>
<organism evidence="5">
    <name type="scientific">Thrips palmi</name>
    <name type="common">Melon thrips</name>
    <dbReference type="NCBI Taxonomy" id="161013"/>
    <lineage>
        <taxon>Eukaryota</taxon>
        <taxon>Metazoa</taxon>
        <taxon>Ecdysozoa</taxon>
        <taxon>Arthropoda</taxon>
        <taxon>Hexapoda</taxon>
        <taxon>Insecta</taxon>
        <taxon>Pterygota</taxon>
        <taxon>Neoptera</taxon>
        <taxon>Paraneoptera</taxon>
        <taxon>Thysanoptera</taxon>
        <taxon>Terebrantia</taxon>
        <taxon>Thripoidea</taxon>
        <taxon>Thripidae</taxon>
        <taxon>Thrips</taxon>
    </lineage>
</organism>